<dbReference type="EMBL" id="CP071839">
    <property type="protein sequence ID" value="QTD95743.1"/>
    <property type="molecule type" value="Genomic_DNA"/>
</dbReference>
<dbReference type="EMBL" id="CP071839">
    <property type="protein sequence ID" value="QTE03247.1"/>
    <property type="molecule type" value="Genomic_DNA"/>
</dbReference>
<organism evidence="3 4">
    <name type="scientific">Streptomyces cyanogenus</name>
    <dbReference type="NCBI Taxonomy" id="80860"/>
    <lineage>
        <taxon>Bacteria</taxon>
        <taxon>Bacillati</taxon>
        <taxon>Actinomycetota</taxon>
        <taxon>Actinomycetes</taxon>
        <taxon>Kitasatosporales</taxon>
        <taxon>Streptomycetaceae</taxon>
        <taxon>Streptomyces</taxon>
    </lineage>
</organism>
<proteinExistence type="predicted"/>
<keyword evidence="1" id="KW-1133">Transmembrane helix</keyword>
<feature type="transmembrane region" description="Helical" evidence="1">
    <location>
        <begin position="34"/>
        <end position="51"/>
    </location>
</feature>
<dbReference type="Proteomes" id="UP000663908">
    <property type="component" value="Chromosome"/>
</dbReference>
<evidence type="ECO:0000256" key="1">
    <source>
        <dbReference type="SAM" id="Phobius"/>
    </source>
</evidence>
<name>A0ABX7U5Q5_STRCY</name>
<gene>
    <name evidence="2" type="ORF">S1361_00220</name>
    <name evidence="3" type="ORF">S1361_38280</name>
</gene>
<evidence type="ECO:0000313" key="3">
    <source>
        <dbReference type="EMBL" id="QTE03247.1"/>
    </source>
</evidence>
<protein>
    <submittedName>
        <fullName evidence="3">Uncharacterized protein</fullName>
    </submittedName>
</protein>
<accession>A0ABX7U5Q5</accession>
<reference evidence="3 4" key="1">
    <citation type="submission" date="2021-03" db="EMBL/GenBank/DDBJ databases">
        <title>Complete genome sequence of Streptomyces cyanogenus S136, producer of anticancer angucycline landomycin A.</title>
        <authorList>
            <person name="Hrab P."/>
            <person name="Ruckert C."/>
            <person name="Busche T."/>
            <person name="Ostash I."/>
            <person name="Kalinowski J."/>
            <person name="Fedorenko V."/>
            <person name="Yushchuk O."/>
            <person name="Ostash B."/>
        </authorList>
    </citation>
    <scope>NUCLEOTIDE SEQUENCE [LARGE SCALE GENOMIC DNA]</scope>
    <source>
        <strain evidence="3 4">S136</strain>
    </source>
</reference>
<evidence type="ECO:0000313" key="2">
    <source>
        <dbReference type="EMBL" id="QTD95743.1"/>
    </source>
</evidence>
<evidence type="ECO:0000313" key="4">
    <source>
        <dbReference type="Proteomes" id="UP000663908"/>
    </source>
</evidence>
<keyword evidence="1" id="KW-0812">Transmembrane</keyword>
<keyword evidence="1" id="KW-0472">Membrane</keyword>
<sequence>MRMPGTRAPFGLAATILAIPAAVSMLDPGLAGILYSAELAVLLLAFATAVWGPTPRVRSASCAG</sequence>
<keyword evidence="4" id="KW-1185">Reference proteome</keyword>